<dbReference type="OrthoDB" id="341730at2759"/>
<dbReference type="InterPro" id="IPR045173">
    <property type="entry name" value="Cdt1"/>
</dbReference>
<evidence type="ECO:0000256" key="2">
    <source>
        <dbReference type="ARBA" id="ARBA00023306"/>
    </source>
</evidence>
<gene>
    <name evidence="4" type="ORF">RchiOBHm_Chr7g0176981</name>
</gene>
<proteinExistence type="inferred from homology"/>
<dbReference type="GO" id="GO:0003677">
    <property type="term" value="F:DNA binding"/>
    <property type="evidence" value="ECO:0007669"/>
    <property type="project" value="UniProtKB-KW"/>
</dbReference>
<dbReference type="Pfam" id="PF16679">
    <property type="entry name" value="CDT1_C"/>
    <property type="match status" value="1"/>
</dbReference>
<dbReference type="SUPFAM" id="SSF46785">
    <property type="entry name" value="Winged helix' DNA-binding domain"/>
    <property type="match status" value="1"/>
</dbReference>
<dbReference type="Gramene" id="PRQ15763">
    <property type="protein sequence ID" value="PRQ15763"/>
    <property type="gene ID" value="RchiOBHm_Chr7g0176981"/>
</dbReference>
<dbReference type="SMART" id="SM01075">
    <property type="entry name" value="CDT1"/>
    <property type="match status" value="1"/>
</dbReference>
<dbReference type="Proteomes" id="UP000238479">
    <property type="component" value="Chromosome 7"/>
</dbReference>
<dbReference type="GO" id="GO:0030174">
    <property type="term" value="P:regulation of DNA-templated DNA replication initiation"/>
    <property type="evidence" value="ECO:0007669"/>
    <property type="project" value="InterPro"/>
</dbReference>
<dbReference type="AlphaFoldDB" id="A0A2P6P1F6"/>
<dbReference type="STRING" id="74649.A0A2P6P1F6"/>
<sequence length="536" mass="60318">MDFKNIATGVEKSACPSPAPVKIPAVGCECPTPEKISDPLPTNLQLQLPDKSAADFLDHMNCSLRLLRLRKKSTTFRNISTQVEILAKRKFLYRHLAQMKFILPEAIKIDWVLVSDKETQFMKPDINISLLFDIVKGHREISDFTALRQVFASRLMSFFAMHPEASDVPEAILPEPFSKRSQIPVLKQLSTDSLMEPKPTSIETELLSEKVCPYPYISRHFSRNNVIAKTEKTQVLSSPPPLPSADGMNNQSIKSGLQKEFLVVSYDPEQDIKNWQRKESCSKFSIIDHSIHLNHPQPSIGSSIPDSPLVKLTSSANSLMIETPKPLTPRRSMPSCDAKHETLNTQKSTSCYKPAKRVLDFSDLEGDKSALDYTADESGCYNIVHQDIPKAIGKTVGDRYLTCSPARQEVERVLGCSNEDCKKTQTSSLMRLQMSTRLADMVTLIYGVLKSFNWSPITKEELVHKIIMNSLDITERKEVEEQFGLLERHVPDWIQSKLLSSGDIMYTVKKVPNLDSVISKLKHLTVSDQKEEASEG</sequence>
<dbReference type="InterPro" id="IPR036390">
    <property type="entry name" value="WH_DNA-bd_sf"/>
</dbReference>
<dbReference type="GO" id="GO:0071163">
    <property type="term" value="P:DNA replication preinitiation complex assembly"/>
    <property type="evidence" value="ECO:0007669"/>
    <property type="project" value="InterPro"/>
</dbReference>
<accession>A0A2P6P1F6</accession>
<keyword evidence="5" id="KW-1185">Reference proteome</keyword>
<evidence type="ECO:0000256" key="1">
    <source>
        <dbReference type="ARBA" id="ARBA00008356"/>
    </source>
</evidence>
<dbReference type="GO" id="GO:0000278">
    <property type="term" value="P:mitotic cell cycle"/>
    <property type="evidence" value="ECO:0007669"/>
    <property type="project" value="TreeGrafter"/>
</dbReference>
<evidence type="ECO:0000259" key="3">
    <source>
        <dbReference type="SMART" id="SM01075"/>
    </source>
</evidence>
<dbReference type="OMA" id="THPEGCD"/>
<dbReference type="Pfam" id="PF08839">
    <property type="entry name" value="CDT1"/>
    <property type="match status" value="1"/>
</dbReference>
<name>A0A2P6P1F6_ROSCH</name>
<keyword evidence="4" id="KW-0238">DNA-binding</keyword>
<dbReference type="InterPro" id="IPR032054">
    <property type="entry name" value="Cdt1_C"/>
</dbReference>
<dbReference type="InterPro" id="IPR038090">
    <property type="entry name" value="Cdt1_C_WH_dom_sf"/>
</dbReference>
<dbReference type="InterPro" id="IPR014939">
    <property type="entry name" value="CDT1_Gemini-bd-like"/>
</dbReference>
<dbReference type="GO" id="GO:0070182">
    <property type="term" value="F:DNA polymerase binding"/>
    <property type="evidence" value="ECO:0007669"/>
    <property type="project" value="TreeGrafter"/>
</dbReference>
<reference evidence="4 5" key="1">
    <citation type="journal article" date="2018" name="Nat. Genet.">
        <title>The Rosa genome provides new insights in the design of modern roses.</title>
        <authorList>
            <person name="Bendahmane M."/>
        </authorList>
    </citation>
    <scope>NUCLEOTIDE SEQUENCE [LARGE SCALE GENOMIC DNA]</scope>
    <source>
        <strain evidence="5">cv. Old Blush</strain>
    </source>
</reference>
<keyword evidence="2" id="KW-0131">Cell cycle</keyword>
<dbReference type="EMBL" id="PDCK01000045">
    <property type="protein sequence ID" value="PRQ15763.1"/>
    <property type="molecule type" value="Genomic_DNA"/>
</dbReference>
<dbReference type="PANTHER" id="PTHR28637:SF13">
    <property type="entry name" value="EXPRESSED PROTEIN"/>
    <property type="match status" value="1"/>
</dbReference>
<evidence type="ECO:0000313" key="5">
    <source>
        <dbReference type="Proteomes" id="UP000238479"/>
    </source>
</evidence>
<organism evidence="4 5">
    <name type="scientific">Rosa chinensis</name>
    <name type="common">China rose</name>
    <dbReference type="NCBI Taxonomy" id="74649"/>
    <lineage>
        <taxon>Eukaryota</taxon>
        <taxon>Viridiplantae</taxon>
        <taxon>Streptophyta</taxon>
        <taxon>Embryophyta</taxon>
        <taxon>Tracheophyta</taxon>
        <taxon>Spermatophyta</taxon>
        <taxon>Magnoliopsida</taxon>
        <taxon>eudicotyledons</taxon>
        <taxon>Gunneridae</taxon>
        <taxon>Pentapetalae</taxon>
        <taxon>rosids</taxon>
        <taxon>fabids</taxon>
        <taxon>Rosales</taxon>
        <taxon>Rosaceae</taxon>
        <taxon>Rosoideae</taxon>
        <taxon>Rosoideae incertae sedis</taxon>
        <taxon>Rosa</taxon>
    </lineage>
</organism>
<evidence type="ECO:0000313" key="4">
    <source>
        <dbReference type="EMBL" id="PRQ15763.1"/>
    </source>
</evidence>
<comment type="caution">
    <text evidence="4">The sequence shown here is derived from an EMBL/GenBank/DDBJ whole genome shotgun (WGS) entry which is preliminary data.</text>
</comment>
<comment type="similarity">
    <text evidence="1">Belongs to the Cdt1 family.</text>
</comment>
<dbReference type="PANTHER" id="PTHR28637">
    <property type="entry name" value="DNA REPLICATION FACTOR CDT1"/>
    <property type="match status" value="1"/>
</dbReference>
<dbReference type="GO" id="GO:0005634">
    <property type="term" value="C:nucleus"/>
    <property type="evidence" value="ECO:0007669"/>
    <property type="project" value="TreeGrafter"/>
</dbReference>
<protein>
    <submittedName>
        <fullName evidence="4">Putative winged helix-turn-helix DNA-binding domain, CDT1 Geminin-binding domain-containing protein</fullName>
    </submittedName>
</protein>
<feature type="domain" description="CDT1 Geminin-binding" evidence="3">
    <location>
        <begin position="48"/>
        <end position="175"/>
    </location>
</feature>
<dbReference type="GO" id="GO:0000076">
    <property type="term" value="P:DNA replication checkpoint signaling"/>
    <property type="evidence" value="ECO:0007669"/>
    <property type="project" value="TreeGrafter"/>
</dbReference>
<dbReference type="CDD" id="cd08674">
    <property type="entry name" value="Cdt1_m"/>
    <property type="match status" value="1"/>
</dbReference>
<dbReference type="Gene3D" id="1.10.10.1420">
    <property type="entry name" value="DNA replication factor Cdt1, C-terminal WH domain"/>
    <property type="match status" value="1"/>
</dbReference>